<dbReference type="AlphaFoldDB" id="A0A1S3IDF8"/>
<dbReference type="Gene3D" id="1.10.340.70">
    <property type="match status" value="1"/>
</dbReference>
<dbReference type="PANTHER" id="PTHR37984">
    <property type="entry name" value="PROTEIN CBG26694"/>
    <property type="match status" value="1"/>
</dbReference>
<dbReference type="GeneID" id="106162669"/>
<dbReference type="GO" id="GO:0015074">
    <property type="term" value="P:DNA integration"/>
    <property type="evidence" value="ECO:0007669"/>
    <property type="project" value="InterPro"/>
</dbReference>
<dbReference type="InterPro" id="IPR012337">
    <property type="entry name" value="RNaseH-like_sf"/>
</dbReference>
<dbReference type="OrthoDB" id="2286242at2759"/>
<dbReference type="InterPro" id="IPR050951">
    <property type="entry name" value="Retrovirus_Pol_polyprotein"/>
</dbReference>
<dbReference type="Pfam" id="PF17921">
    <property type="entry name" value="Integrase_H2C2"/>
    <property type="match status" value="1"/>
</dbReference>
<dbReference type="RefSeq" id="XP_013395474.1">
    <property type="nucleotide sequence ID" value="XM_013540020.1"/>
</dbReference>
<dbReference type="SUPFAM" id="SSF53098">
    <property type="entry name" value="Ribonuclease H-like"/>
    <property type="match status" value="1"/>
</dbReference>
<sequence length="306" mass="33844">MVHIRGVKHLAADCVSRHPTGDPDKLPLPEDVATVSQHHPLSQIRSPAPSHIPMEENMISALTSSLASITLKSVTWNRVRTATTSDADMAMLVDLITSGLPESRQEFPIKLREYYQFKEDLSTIDGVVLYRDRVVIPPALRQDVLSTLHSAHQGISSMITRAESSIFWPGITPDIVSTRTGCNHCNRMTPSQPSAPPTPLIYPDYPFQCVCADYFHYMGNNYLVIVDRYSNWPIVERASQGAAGLIASLRRTFVTFGIADELSSDGGPEFTSTATKKFLSDWGVHHRMSSVAFPHSNCPAEVGLRQ</sequence>
<organism evidence="2 3">
    <name type="scientific">Lingula anatina</name>
    <name type="common">Brachiopod</name>
    <name type="synonym">Lingula unguis</name>
    <dbReference type="NCBI Taxonomy" id="7574"/>
    <lineage>
        <taxon>Eukaryota</taxon>
        <taxon>Metazoa</taxon>
        <taxon>Spiralia</taxon>
        <taxon>Lophotrochozoa</taxon>
        <taxon>Brachiopoda</taxon>
        <taxon>Linguliformea</taxon>
        <taxon>Lingulata</taxon>
        <taxon>Lingulida</taxon>
        <taxon>Linguloidea</taxon>
        <taxon>Lingulidae</taxon>
        <taxon>Lingula</taxon>
    </lineage>
</organism>
<dbReference type="InterPro" id="IPR041588">
    <property type="entry name" value="Integrase_H2C2"/>
</dbReference>
<evidence type="ECO:0000259" key="1">
    <source>
        <dbReference type="PROSITE" id="PS50994"/>
    </source>
</evidence>
<dbReference type="PANTHER" id="PTHR37984:SF7">
    <property type="entry name" value="INTEGRASE CATALYTIC DOMAIN-CONTAINING PROTEIN"/>
    <property type="match status" value="1"/>
</dbReference>
<evidence type="ECO:0000313" key="2">
    <source>
        <dbReference type="Proteomes" id="UP000085678"/>
    </source>
</evidence>
<dbReference type="Proteomes" id="UP000085678">
    <property type="component" value="Unplaced"/>
</dbReference>
<dbReference type="Gene3D" id="3.30.420.10">
    <property type="entry name" value="Ribonuclease H-like superfamily/Ribonuclease H"/>
    <property type="match status" value="1"/>
</dbReference>
<protein>
    <submittedName>
        <fullName evidence="3">Uncharacterized protein K02A2.6-like</fullName>
    </submittedName>
</protein>
<gene>
    <name evidence="3" type="primary">LOC106162669</name>
</gene>
<dbReference type="PROSITE" id="PS50994">
    <property type="entry name" value="INTEGRASE"/>
    <property type="match status" value="1"/>
</dbReference>
<accession>A0A1S3IDF8</accession>
<reference evidence="3" key="1">
    <citation type="submission" date="2025-08" db="UniProtKB">
        <authorList>
            <consortium name="RefSeq"/>
        </authorList>
    </citation>
    <scope>IDENTIFICATION</scope>
    <source>
        <tissue evidence="3">Gonads</tissue>
    </source>
</reference>
<dbReference type="InterPro" id="IPR001584">
    <property type="entry name" value="Integrase_cat-core"/>
</dbReference>
<dbReference type="Pfam" id="PF00665">
    <property type="entry name" value="rve"/>
    <property type="match status" value="1"/>
</dbReference>
<proteinExistence type="predicted"/>
<dbReference type="STRING" id="7574.A0A1S3IDF8"/>
<dbReference type="InterPro" id="IPR036397">
    <property type="entry name" value="RNaseH_sf"/>
</dbReference>
<name>A0A1S3IDF8_LINAN</name>
<dbReference type="FunFam" id="1.10.340.70:FF:000004">
    <property type="entry name" value="Retrovirus-related Pol polyprotein from transposon 297-like Protein"/>
    <property type="match status" value="1"/>
</dbReference>
<dbReference type="KEGG" id="lak:106162669"/>
<dbReference type="InParanoid" id="A0A1S3IDF8"/>
<keyword evidence="2" id="KW-1185">Reference proteome</keyword>
<dbReference type="GO" id="GO:0003676">
    <property type="term" value="F:nucleic acid binding"/>
    <property type="evidence" value="ECO:0007669"/>
    <property type="project" value="InterPro"/>
</dbReference>
<evidence type="ECO:0000313" key="3">
    <source>
        <dbReference type="RefSeq" id="XP_013395474.1"/>
    </source>
</evidence>
<feature type="domain" description="Integrase catalytic" evidence="1">
    <location>
        <begin position="202"/>
        <end position="306"/>
    </location>
</feature>